<dbReference type="Gene3D" id="3.40.50.2000">
    <property type="entry name" value="Glycogen Phosphorylase B"/>
    <property type="match status" value="1"/>
</dbReference>
<comment type="similarity">
    <text evidence="1">Belongs to the UDP-glycosyltransferase family.</text>
</comment>
<dbReference type="VEuPathDB" id="VectorBase:AATE010595"/>
<dbReference type="InterPro" id="IPR050271">
    <property type="entry name" value="UDP-glycosyltransferase"/>
</dbReference>
<accession>A0A182J3D7</accession>
<reference evidence="4" key="1">
    <citation type="submission" date="2022-08" db="UniProtKB">
        <authorList>
            <consortium name="EnsemblMetazoa"/>
        </authorList>
    </citation>
    <scope>IDENTIFICATION</scope>
    <source>
        <strain evidence="4">EBRO</strain>
    </source>
</reference>
<evidence type="ECO:0000313" key="4">
    <source>
        <dbReference type="EnsemblMetazoa" id="AATE010595-PA.1"/>
    </source>
</evidence>
<dbReference type="EnsemblMetazoa" id="AATE010595-RA">
    <property type="protein sequence ID" value="AATE010595-PA.1"/>
    <property type="gene ID" value="AATE010595"/>
</dbReference>
<protein>
    <submittedName>
        <fullName evidence="4">Uncharacterized protein</fullName>
    </submittedName>
</protein>
<evidence type="ECO:0000256" key="2">
    <source>
        <dbReference type="ARBA" id="ARBA00022676"/>
    </source>
</evidence>
<keyword evidence="2" id="KW-0328">Glycosyltransferase</keyword>
<dbReference type="CDD" id="cd03784">
    <property type="entry name" value="GT1_Gtf-like"/>
    <property type="match status" value="1"/>
</dbReference>
<dbReference type="InterPro" id="IPR002213">
    <property type="entry name" value="UDP_glucos_trans"/>
</dbReference>
<proteinExistence type="inferred from homology"/>
<dbReference type="SUPFAM" id="SSF53756">
    <property type="entry name" value="UDP-Glycosyltransferase/glycogen phosphorylase"/>
    <property type="match status" value="1"/>
</dbReference>
<evidence type="ECO:0000256" key="3">
    <source>
        <dbReference type="ARBA" id="ARBA00022679"/>
    </source>
</evidence>
<dbReference type="AlphaFoldDB" id="A0A182J3D7"/>
<sequence length="446" mass="50360">SEQLSKILARAGHNVTLLNIFKEGSQHNLHFIKLNEVDEILALDEPIDYLELHRLSPLELHASFIDLEVTVCKHAIASNQLSRLINYPKNFKFDLIIHDYIAGPCLLLLLERFNHPPLILASASDGLTTMEHVFGAPLFPGFIPNKLADISMTMGYIERGYNFLITHLEPFSRRYYLNPLIDQIVSGRFPNISSVSHLEQEAIVVLLNSIALLAPVEPKIWRVINVGGLHIEAPRPYRGKSFIRGISLNTTFEKCVYVSFGSNIKMNSLENLFARSLIATARQLPSVMFLWKTDIPQDRFTGRFAGSVPDNLFTSDWFPQNDVFSSGIVDVFITHGGLLGVQEAIWYGVPMLGVPNYGDQYHNVRRIEQLGAGMELRLEDVNSDTLQDQLLELMHNESTTSNIMLTISIKQQKDTPQRPAAAIDSVVTVNQYQSKHQEQEQRLQVS</sequence>
<dbReference type="PANTHER" id="PTHR48043">
    <property type="entry name" value="EG:EG0003.4 PROTEIN-RELATED"/>
    <property type="match status" value="1"/>
</dbReference>
<dbReference type="PANTHER" id="PTHR48043:SF145">
    <property type="entry name" value="FI06409P-RELATED"/>
    <property type="match status" value="1"/>
</dbReference>
<evidence type="ECO:0000256" key="1">
    <source>
        <dbReference type="ARBA" id="ARBA00009995"/>
    </source>
</evidence>
<keyword evidence="3" id="KW-0808">Transferase</keyword>
<dbReference type="GO" id="GO:0008194">
    <property type="term" value="F:UDP-glycosyltransferase activity"/>
    <property type="evidence" value="ECO:0007669"/>
    <property type="project" value="InterPro"/>
</dbReference>
<dbReference type="Pfam" id="PF00201">
    <property type="entry name" value="UDPGT"/>
    <property type="match status" value="1"/>
</dbReference>
<name>A0A182J3D7_ANOAO</name>
<organism evidence="4">
    <name type="scientific">Anopheles atroparvus</name>
    <name type="common">European mosquito</name>
    <dbReference type="NCBI Taxonomy" id="41427"/>
    <lineage>
        <taxon>Eukaryota</taxon>
        <taxon>Metazoa</taxon>
        <taxon>Ecdysozoa</taxon>
        <taxon>Arthropoda</taxon>
        <taxon>Hexapoda</taxon>
        <taxon>Insecta</taxon>
        <taxon>Pterygota</taxon>
        <taxon>Neoptera</taxon>
        <taxon>Endopterygota</taxon>
        <taxon>Diptera</taxon>
        <taxon>Nematocera</taxon>
        <taxon>Culicoidea</taxon>
        <taxon>Culicidae</taxon>
        <taxon>Anophelinae</taxon>
        <taxon>Anopheles</taxon>
    </lineage>
</organism>
<dbReference type="STRING" id="41427.A0A182J3D7"/>